<keyword evidence="1" id="KW-1133">Transmembrane helix</keyword>
<keyword evidence="1" id="KW-0472">Membrane</keyword>
<dbReference type="Proteomes" id="UP000887540">
    <property type="component" value="Unplaced"/>
</dbReference>
<keyword evidence="1" id="KW-0812">Transmembrane</keyword>
<organism evidence="2 3">
    <name type="scientific">Acrobeloides nanus</name>
    <dbReference type="NCBI Taxonomy" id="290746"/>
    <lineage>
        <taxon>Eukaryota</taxon>
        <taxon>Metazoa</taxon>
        <taxon>Ecdysozoa</taxon>
        <taxon>Nematoda</taxon>
        <taxon>Chromadorea</taxon>
        <taxon>Rhabditida</taxon>
        <taxon>Tylenchina</taxon>
        <taxon>Cephalobomorpha</taxon>
        <taxon>Cephaloboidea</taxon>
        <taxon>Cephalobidae</taxon>
        <taxon>Acrobeloides</taxon>
    </lineage>
</organism>
<name>A0A914CH32_9BILA</name>
<reference evidence="3" key="1">
    <citation type="submission" date="2022-11" db="UniProtKB">
        <authorList>
            <consortium name="WormBaseParasite"/>
        </authorList>
    </citation>
    <scope>IDENTIFICATION</scope>
</reference>
<feature type="transmembrane region" description="Helical" evidence="1">
    <location>
        <begin position="116"/>
        <end position="138"/>
    </location>
</feature>
<dbReference type="AlphaFoldDB" id="A0A914CH32"/>
<dbReference type="WBParaSite" id="ACRNAN_scaffold10601.g28752.t1">
    <property type="protein sequence ID" value="ACRNAN_scaffold10601.g28752.t1"/>
    <property type="gene ID" value="ACRNAN_scaffold10601.g28752"/>
</dbReference>
<evidence type="ECO:0000313" key="2">
    <source>
        <dbReference type="Proteomes" id="UP000887540"/>
    </source>
</evidence>
<evidence type="ECO:0000313" key="3">
    <source>
        <dbReference type="WBParaSite" id="ACRNAN_scaffold10601.g28752.t1"/>
    </source>
</evidence>
<protein>
    <submittedName>
        <fullName evidence="3">Uncharacterized protein</fullName>
    </submittedName>
</protein>
<proteinExistence type="predicted"/>
<accession>A0A914CH32</accession>
<evidence type="ECO:0000256" key="1">
    <source>
        <dbReference type="SAM" id="Phobius"/>
    </source>
</evidence>
<sequence length="218" mass="24521">MKIKCQAKCEVVDEQECPLQKCIGNNCSSNITKKDGCVFCDGAWQTEKTDMMVCRSGELLKKSCKDNEWCTSQGECKAQCERVDPNDGTITTNILASKNASTPILLKDEKSLTGKILTIFVIIASILFFIILGVCWYYRNRMKRYFNKNRVRDSQAMEIYLRRVASPATPNMSSIRLITLNQLIIDNKKLGEGEFGAVYALLSKSSIQQQICVTTSNL</sequence>
<keyword evidence="2" id="KW-1185">Reference proteome</keyword>